<dbReference type="AlphaFoldDB" id="A0A4Q8LZ16"/>
<reference evidence="12 13" key="1">
    <citation type="submission" date="2019-02" db="EMBL/GenBank/DDBJ databases">
        <title>WGS of Pseudoxanthomonas species novum from clinical isolates.</title>
        <authorList>
            <person name="Bernier A.-M."/>
            <person name="Bernard K."/>
            <person name="Vachon A."/>
        </authorList>
    </citation>
    <scope>NUCLEOTIDE SEQUENCE [LARGE SCALE GENOMIC DNA]</scope>
    <source>
        <strain evidence="12 13">NML130969</strain>
    </source>
</reference>
<dbReference type="CDD" id="cd18800">
    <property type="entry name" value="SF2_C_EcoR124I-like"/>
    <property type="match status" value="1"/>
</dbReference>
<dbReference type="Gene3D" id="3.90.1570.50">
    <property type="match status" value="1"/>
</dbReference>
<dbReference type="InterPro" id="IPR055180">
    <property type="entry name" value="HsdR_RecA-like_helicase_dom_2"/>
</dbReference>
<dbReference type="GO" id="GO:0009035">
    <property type="term" value="F:type I site-specific deoxyribonuclease activity"/>
    <property type="evidence" value="ECO:0007669"/>
    <property type="project" value="UniProtKB-EC"/>
</dbReference>
<dbReference type="SUPFAM" id="SSF52540">
    <property type="entry name" value="P-loop containing nucleoside triphosphate hydrolases"/>
    <property type="match status" value="1"/>
</dbReference>
<dbReference type="GO" id="GO:0005524">
    <property type="term" value="F:ATP binding"/>
    <property type="evidence" value="ECO:0007669"/>
    <property type="project" value="UniProtKB-KW"/>
</dbReference>
<evidence type="ECO:0000256" key="2">
    <source>
        <dbReference type="ARBA" id="ARBA00008598"/>
    </source>
</evidence>
<comment type="caution">
    <text evidence="12">The sequence shown here is derived from an EMBL/GenBank/DDBJ whole genome shotgun (WGS) entry which is preliminary data.</text>
</comment>
<dbReference type="OrthoDB" id="9758243at2"/>
<comment type="subunit">
    <text evidence="10">The type I restriction/modification system is composed of three polypeptides R, M and S.</text>
</comment>
<dbReference type="SMART" id="SM00487">
    <property type="entry name" value="DEXDc"/>
    <property type="match status" value="1"/>
</dbReference>
<dbReference type="Pfam" id="PF22679">
    <property type="entry name" value="T1R_D3-like"/>
    <property type="match status" value="1"/>
</dbReference>
<keyword evidence="3" id="KW-0540">Nuclease</keyword>
<dbReference type="Pfam" id="PF18766">
    <property type="entry name" value="SWI2_SNF2"/>
    <property type="match status" value="1"/>
</dbReference>
<dbReference type="InterPro" id="IPR027417">
    <property type="entry name" value="P-loop_NTPase"/>
</dbReference>
<accession>A0A4Q8LZ16</accession>
<dbReference type="PANTHER" id="PTHR30195">
    <property type="entry name" value="TYPE I SITE-SPECIFIC DEOXYRIBONUCLEASE PROTEIN SUBUNIT M AND R"/>
    <property type="match status" value="1"/>
</dbReference>
<comment type="similarity">
    <text evidence="2 10">Belongs to the HsdR family.</text>
</comment>
<keyword evidence="4 10" id="KW-0547">Nucleotide-binding</keyword>
<gene>
    <name evidence="12" type="ORF">EA655_16970</name>
</gene>
<dbReference type="EMBL" id="SHMG01000013">
    <property type="protein sequence ID" value="TAA36979.1"/>
    <property type="molecule type" value="Genomic_DNA"/>
</dbReference>
<evidence type="ECO:0000256" key="5">
    <source>
        <dbReference type="ARBA" id="ARBA00022747"/>
    </source>
</evidence>
<dbReference type="NCBIfam" id="TIGR00348">
    <property type="entry name" value="hsdR"/>
    <property type="match status" value="1"/>
</dbReference>
<dbReference type="Pfam" id="PF04313">
    <property type="entry name" value="HSDR_N"/>
    <property type="match status" value="1"/>
</dbReference>
<comment type="catalytic activity">
    <reaction evidence="1 10">
        <text>Endonucleolytic cleavage of DNA to give random double-stranded fragments with terminal 5'-phosphates, ATP is simultaneously hydrolyzed.</text>
        <dbReference type="EC" id="3.1.21.3"/>
    </reaction>
</comment>
<comment type="function">
    <text evidence="10">Subunit R is required for both nuclease and ATPase activities, but not for modification.</text>
</comment>
<dbReference type="CDD" id="cd22332">
    <property type="entry name" value="HsdR_N"/>
    <property type="match status" value="1"/>
</dbReference>
<dbReference type="RefSeq" id="WP_130535615.1">
    <property type="nucleotide sequence ID" value="NZ_SHMG01000013.1"/>
</dbReference>
<dbReference type="InterPro" id="IPR004473">
    <property type="entry name" value="Restrct_endonuc_typeI_HsdR"/>
</dbReference>
<evidence type="ECO:0000313" key="12">
    <source>
        <dbReference type="EMBL" id="TAA36979.1"/>
    </source>
</evidence>
<dbReference type="PROSITE" id="PS51192">
    <property type="entry name" value="HELICASE_ATP_BIND_1"/>
    <property type="match status" value="1"/>
</dbReference>
<sequence>MNARGDYSEDGMIQKHAAAILDDLGWTSIHAQAETEDRPHLTGRSSFTEAVLKPDLRAALERLNPGLPEEAYQQAIDQATAHDHAKTLVAINQDKYELLRNGALVRFKDGAGRAVERRLLLVDFVDPDNNSFKAVRELWVRGSKNYLRRADLVGYVNGLPLVFVELKRFDVDYNDAYKKNYRDYRGTDESGKQAAIEGTIEQLFHWNQFVVFSNGHVAKYASITATPEHHYQWKRLDENDPEPAKTTMQLPILLRGMMDKARLLDIVENFVLFDTSEGSASKIVARNHQYLGVNRVIARLQSDDEKVKAELAKGQLGVFWHTQGSGKSYSIVFLTEKIRRRVSAAYTFVVVTDRTELDDQIAGTYTQCGRANAKHDQAQTGASLRAMLRDSNRSYVFTLIQKYRERVTEPYSERDDIIVISDEAHRSQYGRLALNMRKGLPNAKFLGFTGTPLIEAAEKQLTREVFGDYVSVYDFQRAVADGATLPLKYENHGEKLKIVDDDLNEKITRYIEEARLGATAEDPWTDEKEDKLYRTLAKEYSIFTSPTRLDAVAEDFVKHYSQRRNAVAGGNSKALMVCIDKITCVKMYDLIADKWKVLGDVLEKELVADESAFAAKYPERPIPRIIQQKRARLEWMRETEFCVVVSSEQGEVEEFRKWTNHRGEPLEIAPHRAKMTSRNLEKEFKKAENPFRLSIVCAMWLTGFDVKSLATLYLDKPMQGHTLMQAIARVNRVGGGKANGLIIDYNGMIKSLRKALATFAQGDRDGRVEVGEGEDPGYLEDDDEAIAEYAASIQHATEFLTDLGFELQDVIEAQGMDKGEKILEACDLLAASNERRKAFMVIVEDVAAKYRGLFPNPGLFAYDAQENALNAIYNKLQAARTSPDITGLLQGFYDVVDLGIGLEQRASKAPAQFDLSTIDFDRLRVEFQNIKQKNLVALNLMEKIDERLKAMLEENPTRVDLYEKFQRIVAEYNSDKDEAEIQKVMGELFATHDEMDEEARRFQREGLETEQQLAVFDLLRKKSLGRKDREAVKRAAVELLARLEERNLLMGHLRDMAAKQAQLRHEIENHLWASGMVDMGYSEGEVVSKGDAVFAYLFAGAASGSARMLH</sequence>
<name>A0A4Q8LZ16_9GAMM</name>
<dbReference type="InterPro" id="IPR014001">
    <property type="entry name" value="Helicase_ATP-bd"/>
</dbReference>
<evidence type="ECO:0000256" key="9">
    <source>
        <dbReference type="ARBA" id="ARBA00023125"/>
    </source>
</evidence>
<dbReference type="GO" id="GO:0009307">
    <property type="term" value="P:DNA restriction-modification system"/>
    <property type="evidence" value="ECO:0007669"/>
    <property type="project" value="UniProtKB-KW"/>
</dbReference>
<keyword evidence="7 10" id="KW-0378">Hydrolase</keyword>
<evidence type="ECO:0000313" key="13">
    <source>
        <dbReference type="Proteomes" id="UP000294164"/>
    </source>
</evidence>
<evidence type="ECO:0000256" key="4">
    <source>
        <dbReference type="ARBA" id="ARBA00022741"/>
    </source>
</evidence>
<protein>
    <recommendedName>
        <fullName evidence="10">Type I restriction enzyme endonuclease subunit</fullName>
        <shortName evidence="10">R protein</shortName>
        <ecNumber evidence="10">3.1.21.3</ecNumber>
    </recommendedName>
</protein>
<evidence type="ECO:0000256" key="1">
    <source>
        <dbReference type="ARBA" id="ARBA00000851"/>
    </source>
</evidence>
<organism evidence="12 13">
    <name type="scientific">Pseudoxanthomonas winnipegensis</name>
    <dbReference type="NCBI Taxonomy" id="2480810"/>
    <lineage>
        <taxon>Bacteria</taxon>
        <taxon>Pseudomonadati</taxon>
        <taxon>Pseudomonadota</taxon>
        <taxon>Gammaproteobacteria</taxon>
        <taxon>Lysobacterales</taxon>
        <taxon>Lysobacteraceae</taxon>
        <taxon>Pseudoxanthomonas</taxon>
    </lineage>
</organism>
<dbReference type="GO" id="GO:0003677">
    <property type="term" value="F:DNA binding"/>
    <property type="evidence" value="ECO:0007669"/>
    <property type="project" value="UniProtKB-KW"/>
</dbReference>
<keyword evidence="6 12" id="KW-0255">Endonuclease</keyword>
<keyword evidence="8 10" id="KW-0067">ATP-binding</keyword>
<evidence type="ECO:0000256" key="6">
    <source>
        <dbReference type="ARBA" id="ARBA00022759"/>
    </source>
</evidence>
<proteinExistence type="inferred from homology"/>
<dbReference type="PANTHER" id="PTHR30195:SF15">
    <property type="entry name" value="TYPE I RESTRICTION ENZYME HINDI ENDONUCLEASE SUBUNIT"/>
    <property type="match status" value="1"/>
</dbReference>
<feature type="domain" description="Helicase ATP-binding" evidence="11">
    <location>
        <begin position="308"/>
        <end position="470"/>
    </location>
</feature>
<evidence type="ECO:0000256" key="8">
    <source>
        <dbReference type="ARBA" id="ARBA00022840"/>
    </source>
</evidence>
<dbReference type="Gene3D" id="3.40.50.300">
    <property type="entry name" value="P-loop containing nucleotide triphosphate hydrolases"/>
    <property type="match status" value="2"/>
</dbReference>
<keyword evidence="9 10" id="KW-0238">DNA-binding</keyword>
<evidence type="ECO:0000256" key="10">
    <source>
        <dbReference type="RuleBase" id="RU364115"/>
    </source>
</evidence>
<dbReference type="EC" id="3.1.21.3" evidence="10"/>
<keyword evidence="5 10" id="KW-0680">Restriction system</keyword>
<dbReference type="InterPro" id="IPR051268">
    <property type="entry name" value="Type-I_R_enzyme_R_subunit"/>
</dbReference>
<evidence type="ECO:0000256" key="7">
    <source>
        <dbReference type="ARBA" id="ARBA00022801"/>
    </source>
</evidence>
<dbReference type="Proteomes" id="UP000294164">
    <property type="component" value="Unassembled WGS sequence"/>
</dbReference>
<dbReference type="InterPro" id="IPR007409">
    <property type="entry name" value="Restrct_endonuc_type1_HsdR_N"/>
</dbReference>
<evidence type="ECO:0000256" key="3">
    <source>
        <dbReference type="ARBA" id="ARBA00022722"/>
    </source>
</evidence>
<dbReference type="InterPro" id="IPR040980">
    <property type="entry name" value="SWI2_SNF2"/>
</dbReference>
<evidence type="ECO:0000259" key="11">
    <source>
        <dbReference type="PROSITE" id="PS51192"/>
    </source>
</evidence>